<keyword evidence="3" id="KW-0472">Membrane</keyword>
<dbReference type="SMART" id="SM00490">
    <property type="entry name" value="HELICc"/>
    <property type="match status" value="1"/>
</dbReference>
<dbReference type="Proteomes" id="UP000194127">
    <property type="component" value="Unassembled WGS sequence"/>
</dbReference>
<keyword evidence="1" id="KW-0378">Hydrolase</keyword>
<dbReference type="CDD" id="cd18793">
    <property type="entry name" value="SF2_C_SNF"/>
    <property type="match status" value="1"/>
</dbReference>
<dbReference type="EMBL" id="KZ110591">
    <property type="protein sequence ID" value="OSX68057.1"/>
    <property type="molecule type" value="Genomic_DNA"/>
</dbReference>
<dbReference type="InterPro" id="IPR027417">
    <property type="entry name" value="P-loop_NTPase"/>
</dbReference>
<dbReference type="GO" id="GO:0055088">
    <property type="term" value="P:lipid homeostasis"/>
    <property type="evidence" value="ECO:0007669"/>
    <property type="project" value="InterPro"/>
</dbReference>
<evidence type="ECO:0000256" key="3">
    <source>
        <dbReference type="SAM" id="Phobius"/>
    </source>
</evidence>
<dbReference type="AlphaFoldDB" id="A0A1X6NHF4"/>
<dbReference type="RefSeq" id="XP_024344851.1">
    <property type="nucleotide sequence ID" value="XM_024488467.1"/>
</dbReference>
<dbReference type="STRING" id="670580.A0A1X6NHF4"/>
<feature type="compositionally biased region" description="Pro residues" evidence="2">
    <location>
        <begin position="85"/>
        <end position="99"/>
    </location>
</feature>
<feature type="transmembrane region" description="Helical" evidence="3">
    <location>
        <begin position="311"/>
        <end position="331"/>
    </location>
</feature>
<dbReference type="InterPro" id="IPR001650">
    <property type="entry name" value="Helicase_C-like"/>
</dbReference>
<dbReference type="Gene3D" id="3.40.50.300">
    <property type="entry name" value="P-loop containing nucleotide triphosphate hydrolases"/>
    <property type="match status" value="1"/>
</dbReference>
<evidence type="ECO:0000313" key="5">
    <source>
        <dbReference type="EMBL" id="OSX68057.1"/>
    </source>
</evidence>
<dbReference type="InterPro" id="IPR049730">
    <property type="entry name" value="SNF2/RAD54-like_C"/>
</dbReference>
<protein>
    <recommendedName>
        <fullName evidence="4">Helicase C-terminal domain-containing protein</fullName>
    </recommendedName>
</protein>
<dbReference type="SMART" id="SM01042">
    <property type="entry name" value="Brr6_like_C_C"/>
    <property type="match status" value="1"/>
</dbReference>
<sequence>MSARQRISRPSELETPMDFEFTSRPSSFSKPVWASGGEDPSTPRKRPLADANTPAPAFPAPPHTPTYSSFGAHSNVPFLFQQPVPQSPHTPAWVPPPHFSPAKAFPQPDIKDVDMAELSPPKASQSLPVKEVKKEVESGDGDGDRTVALGAMRRVFRSRQKARDRSRLRRGRSRSGEVDDSDEDEDSDDEGRVTPLTQNTSNHYTLNMPGPAPPQSDLPYVLLGYLQFFFNLSLILVFLYLLVQFILTVQRDVEQRISEYSMDIVQEIAQCALHFKTNLCATNPIPAMMRQCAAWETCMNRDPSKVGRARIFTLTSLAFLTAFINALLSLYRSKINPATHAQPVHHPIQTFPIAPPNTPYANHHHYLSPPPEWSKSWSVVFMWRSCTETYMPVKRLRQSSIGIDCVSQYCCSRMNSPGAPGLGLKNEDPAWLEKMFESRRPFSESFGKRSQGSDFGPRFLQAPVRRGKGSIAALLSKRSTDARERLPFHIHSHGALITGPLGLVPFPENICHKSEIRSVKLSRLLVIAVSDRNGAPKWTISTYIKADRRSQEDVAGVTFGKSVSKNGLVPLLYLTTYAGEHSDSATSRWKSCRTSLVDIEMATLQCFSHRRANSARIHIGVNCYNEAGCGRWLVSAEEWCFTQQIQVRSGAGHSAYLGESGFTIPLQIGWHIRQHRDSPSGGYAGHVQMFNAPDSDIRVFILSTRAGGLGLNLQTADTVIMNNLIDDSFDSDWNPHADLQAQDRAHRIGQTKVVRILRFITEKSVEESMFQRARYKLDIDDKVIQAGRFDNKSTQEEQEQFLRSILENDQAEENEEAGDMSDEEINELIARSEEEEQIFRDIDIQRDRYPACGSSSEYDQYASRVLYRSGKLTNRLINGRMYLVNSLSVRLTADIPRAPSSQQAPALAIKYGIKSRYLANKLMCCHFKMAFAWNHRGKATANVQLLEQECSRVYDAAAQTTMRTIG</sequence>
<dbReference type="SUPFAM" id="SSF52540">
    <property type="entry name" value="P-loop containing nucleoside triphosphate hydrolases"/>
    <property type="match status" value="1"/>
</dbReference>
<keyword evidence="6" id="KW-1185">Reference proteome</keyword>
<dbReference type="PROSITE" id="PS51194">
    <property type="entry name" value="HELICASE_CTER"/>
    <property type="match status" value="1"/>
</dbReference>
<feature type="compositionally biased region" description="Basic and acidic residues" evidence="2">
    <location>
        <begin position="130"/>
        <end position="145"/>
    </location>
</feature>
<dbReference type="GeneID" id="36333416"/>
<proteinExistence type="predicted"/>
<evidence type="ECO:0000259" key="4">
    <source>
        <dbReference type="PROSITE" id="PS51194"/>
    </source>
</evidence>
<feature type="domain" description="Helicase C-terminal" evidence="4">
    <location>
        <begin position="615"/>
        <end position="800"/>
    </location>
</feature>
<feature type="transmembrane region" description="Helical" evidence="3">
    <location>
        <begin position="222"/>
        <end position="247"/>
    </location>
</feature>
<dbReference type="InterPro" id="IPR018767">
    <property type="entry name" value="Brl1/Brr6_dom"/>
</dbReference>
<dbReference type="Pfam" id="PF00271">
    <property type="entry name" value="Helicase_C"/>
    <property type="match status" value="1"/>
</dbReference>
<evidence type="ECO:0000256" key="1">
    <source>
        <dbReference type="ARBA" id="ARBA00022801"/>
    </source>
</evidence>
<keyword evidence="3" id="KW-1133">Transmembrane helix</keyword>
<dbReference type="Pfam" id="PF10104">
    <property type="entry name" value="Brr6_like_C_C"/>
    <property type="match status" value="1"/>
</dbReference>
<dbReference type="GO" id="GO:0031965">
    <property type="term" value="C:nuclear membrane"/>
    <property type="evidence" value="ECO:0007669"/>
    <property type="project" value="InterPro"/>
</dbReference>
<dbReference type="GO" id="GO:0016787">
    <property type="term" value="F:hydrolase activity"/>
    <property type="evidence" value="ECO:0007669"/>
    <property type="project" value="UniProtKB-KW"/>
</dbReference>
<dbReference type="OrthoDB" id="5961at2759"/>
<reference evidence="5 6" key="1">
    <citation type="submission" date="2017-04" db="EMBL/GenBank/DDBJ databases">
        <title>Genome Sequence of the Model Brown-Rot Fungus Postia placenta SB12.</title>
        <authorList>
            <consortium name="DOE Joint Genome Institute"/>
            <person name="Gaskell J."/>
            <person name="Kersten P."/>
            <person name="Larrondo L.F."/>
            <person name="Canessa P."/>
            <person name="Martinez D."/>
            <person name="Hibbett D."/>
            <person name="Schmoll M."/>
            <person name="Kubicek C.P."/>
            <person name="Martinez A.T."/>
            <person name="Yadav J."/>
            <person name="Master E."/>
            <person name="Magnuson J.K."/>
            <person name="James T."/>
            <person name="Yaver D."/>
            <person name="Berka R."/>
            <person name="Labutti K."/>
            <person name="Lipzen A."/>
            <person name="Aerts A."/>
            <person name="Barry K."/>
            <person name="Henrissat B."/>
            <person name="Blanchette R."/>
            <person name="Grigoriev I."/>
            <person name="Cullen D."/>
        </authorList>
    </citation>
    <scope>NUCLEOTIDE SEQUENCE [LARGE SCALE GENOMIC DNA]</scope>
    <source>
        <strain evidence="5 6">MAD-698-R-SB12</strain>
    </source>
</reference>
<evidence type="ECO:0000313" key="6">
    <source>
        <dbReference type="Proteomes" id="UP000194127"/>
    </source>
</evidence>
<gene>
    <name evidence="5" type="ORF">POSPLADRAFT_1177068</name>
</gene>
<name>A0A1X6NHF4_9APHY</name>
<organism evidence="5 6">
    <name type="scientific">Postia placenta MAD-698-R-SB12</name>
    <dbReference type="NCBI Taxonomy" id="670580"/>
    <lineage>
        <taxon>Eukaryota</taxon>
        <taxon>Fungi</taxon>
        <taxon>Dikarya</taxon>
        <taxon>Basidiomycota</taxon>
        <taxon>Agaricomycotina</taxon>
        <taxon>Agaricomycetes</taxon>
        <taxon>Polyporales</taxon>
        <taxon>Adustoporiaceae</taxon>
        <taxon>Rhodonia</taxon>
    </lineage>
</organism>
<dbReference type="PANTHER" id="PTHR10799">
    <property type="entry name" value="SNF2/RAD54 HELICASE FAMILY"/>
    <property type="match status" value="1"/>
</dbReference>
<feature type="compositionally biased region" description="Acidic residues" evidence="2">
    <location>
        <begin position="178"/>
        <end position="189"/>
    </location>
</feature>
<accession>A0A1X6NHF4</accession>
<feature type="region of interest" description="Disordered" evidence="2">
    <location>
        <begin position="1"/>
        <end position="210"/>
    </location>
</feature>
<feature type="compositionally biased region" description="Polar residues" evidence="2">
    <location>
        <begin position="195"/>
        <end position="205"/>
    </location>
</feature>
<evidence type="ECO:0000256" key="2">
    <source>
        <dbReference type="SAM" id="MobiDB-lite"/>
    </source>
</evidence>
<feature type="compositionally biased region" description="Basic residues" evidence="2">
    <location>
        <begin position="154"/>
        <end position="173"/>
    </location>
</feature>
<keyword evidence="3" id="KW-0812">Transmembrane</keyword>